<dbReference type="EMBL" id="JAUTXU010000131">
    <property type="protein sequence ID" value="KAK3705241.1"/>
    <property type="molecule type" value="Genomic_DNA"/>
</dbReference>
<comment type="caution">
    <text evidence="1">The sequence shown here is derived from an EMBL/GenBank/DDBJ whole genome shotgun (WGS) entry which is preliminary data.</text>
</comment>
<keyword evidence="2" id="KW-1185">Reference proteome</keyword>
<reference evidence="1" key="1">
    <citation type="submission" date="2023-07" db="EMBL/GenBank/DDBJ databases">
        <title>Black Yeasts Isolated from many extreme environments.</title>
        <authorList>
            <person name="Coleine C."/>
            <person name="Stajich J.E."/>
            <person name="Selbmann L."/>
        </authorList>
    </citation>
    <scope>NUCLEOTIDE SEQUENCE</scope>
    <source>
        <strain evidence="1">CCFEE 5714</strain>
    </source>
</reference>
<protein>
    <submittedName>
        <fullName evidence="1">Uncharacterized protein</fullName>
    </submittedName>
</protein>
<gene>
    <name evidence="1" type="ORF">LTR37_013402</name>
</gene>
<proteinExistence type="predicted"/>
<evidence type="ECO:0000313" key="2">
    <source>
        <dbReference type="Proteomes" id="UP001281147"/>
    </source>
</evidence>
<dbReference type="Proteomes" id="UP001281147">
    <property type="component" value="Unassembled WGS sequence"/>
</dbReference>
<name>A0ACC3MWI1_9PEZI</name>
<organism evidence="1 2">
    <name type="scientific">Vermiconidia calcicola</name>
    <dbReference type="NCBI Taxonomy" id="1690605"/>
    <lineage>
        <taxon>Eukaryota</taxon>
        <taxon>Fungi</taxon>
        <taxon>Dikarya</taxon>
        <taxon>Ascomycota</taxon>
        <taxon>Pezizomycotina</taxon>
        <taxon>Dothideomycetes</taxon>
        <taxon>Dothideomycetidae</taxon>
        <taxon>Mycosphaerellales</taxon>
        <taxon>Extremaceae</taxon>
        <taxon>Vermiconidia</taxon>
    </lineage>
</organism>
<sequence length="262" mass="30859">MHPQSQSPLLKLPSELRAEIYDLALTADGPILDPNVPESRWHEIPPLGLGLFRTCRLIYLEIDSQLLYQRNEFSFTAPIHAHDFLLKLSSRERICIRSLTFDLRELISDDFRPDRKFIKVWRHYIFCRQDPFNDDRPRLFQVRDQPHITKILLPHLQALTLDLRFLQTRGYIENEGGLSRGRILSEAWEAVLFPYTYPTNTRNNHLVPEVAIYLRAIDCHRRTGEVRIPYGEFTGGDNTLSDWRVRCFELGRGRLRDRRHGV</sequence>
<evidence type="ECO:0000313" key="1">
    <source>
        <dbReference type="EMBL" id="KAK3705241.1"/>
    </source>
</evidence>
<accession>A0ACC3MWI1</accession>